<evidence type="ECO:0000259" key="1">
    <source>
        <dbReference type="Pfam" id="PF00561"/>
    </source>
</evidence>
<organism evidence="2">
    <name type="scientific">Faucicola osloensis</name>
    <name type="common">Moraxella osloensis</name>
    <dbReference type="NCBI Taxonomy" id="34062"/>
    <lineage>
        <taxon>Bacteria</taxon>
        <taxon>Pseudomonadati</taxon>
        <taxon>Pseudomonadota</taxon>
        <taxon>Gammaproteobacteria</taxon>
        <taxon>Moraxellales</taxon>
        <taxon>Moraxellaceae</taxon>
        <taxon>Faucicola</taxon>
    </lineage>
</organism>
<keyword evidence="2" id="KW-0378">Hydrolase</keyword>
<dbReference type="GO" id="GO:0004806">
    <property type="term" value="F:triacylglycerol lipase activity"/>
    <property type="evidence" value="ECO:0007669"/>
    <property type="project" value="TreeGrafter"/>
</dbReference>
<dbReference type="InterPro" id="IPR000073">
    <property type="entry name" value="AB_hydrolase_1"/>
</dbReference>
<dbReference type="SUPFAM" id="SSF53474">
    <property type="entry name" value="alpha/beta-Hydrolases"/>
    <property type="match status" value="1"/>
</dbReference>
<accession>A0AAD0EY29</accession>
<sequence>MSNTTPSSLPDIKQQVIEDKAKKIQAQSALDTIQSLATIDPANPATIDIKFRPSKHADFMQAAKVHTPKYKFYVEVGGNPTHPTIVLIMGLGAQSLVWPNEFCYALITAGFRVVRFDNRDIGKSSKLKHKKLTPAHDSPIYKAKLLGRFGLGLPLKNLQTPYDLYDMAEDAYQLLKMLGIKKYFVIGQSMGGMIAQIMAVRYPHQVEKLGLLSTSNNRPFSRPPAIEAIRAFTQPLPKSQDTDALTQQFVQTIKTIASPDYFDEQAAFSKAKKLFKRRFYPKGTQRQLLAILATGSLVDIDKQIHQPTLIIHGKQDKLIPFSHAYSLAKHIAHSQLILIDELGHDMPLALIEQLASQFIAHFSYNAPIN</sequence>
<name>A0AAD0EY29_FAUOS</name>
<proteinExistence type="predicted"/>
<evidence type="ECO:0000313" key="2">
    <source>
        <dbReference type="EMBL" id="ATQ82938.1"/>
    </source>
</evidence>
<dbReference type="InterPro" id="IPR050471">
    <property type="entry name" value="AB_hydrolase"/>
</dbReference>
<dbReference type="Pfam" id="PF00561">
    <property type="entry name" value="Abhydrolase_1"/>
    <property type="match status" value="1"/>
</dbReference>
<protein>
    <submittedName>
        <fullName evidence="2">Alpha/beta hydrolase</fullName>
    </submittedName>
</protein>
<dbReference type="InterPro" id="IPR029058">
    <property type="entry name" value="AB_hydrolase_fold"/>
</dbReference>
<dbReference type="GO" id="GO:0046503">
    <property type="term" value="P:glycerolipid catabolic process"/>
    <property type="evidence" value="ECO:0007669"/>
    <property type="project" value="TreeGrafter"/>
</dbReference>
<dbReference type="Gene3D" id="3.40.50.1820">
    <property type="entry name" value="alpha/beta hydrolase"/>
    <property type="match status" value="1"/>
</dbReference>
<reference evidence="2" key="1">
    <citation type="submission" date="2017-11" db="EMBL/GenBank/DDBJ databases">
        <title>Complete Genome Sequence from Moraxella oslensis YHS isolated from human skin.</title>
        <authorList>
            <person name="Lee K."/>
            <person name="Lim J.Y."/>
            <person name="Hwang I."/>
        </authorList>
    </citation>
    <scope>NUCLEOTIDE SEQUENCE</scope>
    <source>
        <strain evidence="2">YHS</strain>
    </source>
</reference>
<gene>
    <name evidence="2" type="ORF">YHS_03340</name>
</gene>
<dbReference type="PANTHER" id="PTHR43433">
    <property type="entry name" value="HYDROLASE, ALPHA/BETA FOLD FAMILY PROTEIN"/>
    <property type="match status" value="1"/>
</dbReference>
<dbReference type="PANTHER" id="PTHR43433:SF5">
    <property type="entry name" value="AB HYDROLASE-1 DOMAIN-CONTAINING PROTEIN"/>
    <property type="match status" value="1"/>
</dbReference>
<feature type="domain" description="AB hydrolase-1" evidence="1">
    <location>
        <begin position="83"/>
        <end position="345"/>
    </location>
</feature>
<dbReference type="EMBL" id="CP024176">
    <property type="protein sequence ID" value="ATQ82938.1"/>
    <property type="molecule type" value="Genomic_DNA"/>
</dbReference>
<dbReference type="AlphaFoldDB" id="A0AAD0EY29"/>